<evidence type="ECO:0000313" key="16">
    <source>
        <dbReference type="Proteomes" id="UP000789390"/>
    </source>
</evidence>
<feature type="signal peptide" evidence="14">
    <location>
        <begin position="1"/>
        <end position="33"/>
    </location>
</feature>
<evidence type="ECO:0000256" key="3">
    <source>
        <dbReference type="ARBA" id="ARBA00022475"/>
    </source>
</evidence>
<gene>
    <name evidence="15" type="ORF">DGAL_LOCUS17571</name>
</gene>
<evidence type="ECO:0000256" key="8">
    <source>
        <dbReference type="ARBA" id="ARBA00023180"/>
    </source>
</evidence>
<feature type="region of interest" description="Disordered" evidence="13">
    <location>
        <begin position="395"/>
        <end position="428"/>
    </location>
</feature>
<proteinExistence type="inferred from homology"/>
<dbReference type="AlphaFoldDB" id="A0A8J2S2Q4"/>
<keyword evidence="4 12" id="KW-0336">GPI-anchor</keyword>
<evidence type="ECO:0000256" key="11">
    <source>
        <dbReference type="RuleBase" id="RU003518"/>
    </source>
</evidence>
<evidence type="ECO:0000256" key="4">
    <source>
        <dbReference type="ARBA" id="ARBA00022622"/>
    </source>
</evidence>
<dbReference type="Proteomes" id="UP000789390">
    <property type="component" value="Unassembled WGS sequence"/>
</dbReference>
<feature type="compositionally biased region" description="Gly residues" evidence="13">
    <location>
        <begin position="561"/>
        <end position="588"/>
    </location>
</feature>
<dbReference type="PANTHER" id="PTHR10822:SF29">
    <property type="entry name" value="DIVISION ABNORMALLY DELAYED PROTEIN"/>
    <property type="match status" value="1"/>
</dbReference>
<keyword evidence="3" id="KW-1003">Cell membrane</keyword>
<protein>
    <recommendedName>
        <fullName evidence="17">Division abnormally delayed protein</fullName>
    </recommendedName>
</protein>
<evidence type="ECO:0000256" key="14">
    <source>
        <dbReference type="SAM" id="SignalP"/>
    </source>
</evidence>
<evidence type="ECO:0000256" key="13">
    <source>
        <dbReference type="SAM" id="MobiDB-lite"/>
    </source>
</evidence>
<keyword evidence="6 12" id="KW-0654">Proteoglycan</keyword>
<dbReference type="GO" id="GO:1905475">
    <property type="term" value="P:regulation of protein localization to membrane"/>
    <property type="evidence" value="ECO:0007669"/>
    <property type="project" value="TreeGrafter"/>
</dbReference>
<evidence type="ECO:0000256" key="12">
    <source>
        <dbReference type="RuleBase" id="RU003519"/>
    </source>
</evidence>
<feature type="compositionally biased region" description="Low complexity" evidence="13">
    <location>
        <begin position="413"/>
        <end position="423"/>
    </location>
</feature>
<keyword evidence="16" id="KW-1185">Reference proteome</keyword>
<keyword evidence="5 14" id="KW-0732">Signal</keyword>
<dbReference type="GO" id="GO:0098552">
    <property type="term" value="C:side of membrane"/>
    <property type="evidence" value="ECO:0007669"/>
    <property type="project" value="UniProtKB-KW"/>
</dbReference>
<evidence type="ECO:0000256" key="10">
    <source>
        <dbReference type="ARBA" id="ARBA00023288"/>
    </source>
</evidence>
<keyword evidence="10 12" id="KW-0449">Lipoprotein</keyword>
<dbReference type="PANTHER" id="PTHR10822">
    <property type="entry name" value="GLYPICAN"/>
    <property type="match status" value="1"/>
</dbReference>
<dbReference type="GO" id="GO:0009986">
    <property type="term" value="C:cell surface"/>
    <property type="evidence" value="ECO:0007669"/>
    <property type="project" value="TreeGrafter"/>
</dbReference>
<evidence type="ECO:0000313" key="15">
    <source>
        <dbReference type="EMBL" id="CAH0113671.1"/>
    </source>
</evidence>
<dbReference type="GO" id="GO:0005886">
    <property type="term" value="C:plasma membrane"/>
    <property type="evidence" value="ECO:0007669"/>
    <property type="project" value="UniProtKB-SubCell"/>
</dbReference>
<reference evidence="15" key="1">
    <citation type="submission" date="2021-11" db="EMBL/GenBank/DDBJ databases">
        <authorList>
            <person name="Schell T."/>
        </authorList>
    </citation>
    <scope>NUCLEOTIDE SEQUENCE</scope>
    <source>
        <strain evidence="15">M5</strain>
    </source>
</reference>
<keyword evidence="9 12" id="KW-0357">Heparan sulfate</keyword>
<evidence type="ECO:0008006" key="17">
    <source>
        <dbReference type="Google" id="ProtNLM"/>
    </source>
</evidence>
<name>A0A8J2S2Q4_9CRUS</name>
<comment type="caution">
    <text evidence="15">The sequence shown here is derived from an EMBL/GenBank/DDBJ whole genome shotgun (WGS) entry which is preliminary data.</text>
</comment>
<comment type="function">
    <text evidence="12">Cell surface proteoglycan.</text>
</comment>
<dbReference type="Pfam" id="PF01153">
    <property type="entry name" value="Glypican"/>
    <property type="match status" value="1"/>
</dbReference>
<keyword evidence="8" id="KW-0325">Glycoprotein</keyword>
<dbReference type="OrthoDB" id="6380619at2759"/>
<comment type="subcellular location">
    <subcellularLocation>
        <location evidence="1 12">Cell membrane</location>
        <topology evidence="1 12">Lipid-anchor</topology>
        <topology evidence="1 12">GPI-anchor</topology>
    </subcellularLocation>
</comment>
<feature type="compositionally biased region" description="Gly residues" evidence="13">
    <location>
        <begin position="600"/>
        <end position="620"/>
    </location>
</feature>
<evidence type="ECO:0000256" key="9">
    <source>
        <dbReference type="ARBA" id="ARBA00023207"/>
    </source>
</evidence>
<evidence type="ECO:0000256" key="6">
    <source>
        <dbReference type="ARBA" id="ARBA00022974"/>
    </source>
</evidence>
<organism evidence="15 16">
    <name type="scientific">Daphnia galeata</name>
    <dbReference type="NCBI Taxonomy" id="27404"/>
    <lineage>
        <taxon>Eukaryota</taxon>
        <taxon>Metazoa</taxon>
        <taxon>Ecdysozoa</taxon>
        <taxon>Arthropoda</taxon>
        <taxon>Crustacea</taxon>
        <taxon>Branchiopoda</taxon>
        <taxon>Diplostraca</taxon>
        <taxon>Cladocera</taxon>
        <taxon>Anomopoda</taxon>
        <taxon>Daphniidae</taxon>
        <taxon>Daphnia</taxon>
    </lineage>
</organism>
<keyword evidence="7 12" id="KW-0472">Membrane</keyword>
<dbReference type="InterPro" id="IPR001863">
    <property type="entry name" value="Glypican"/>
</dbReference>
<feature type="compositionally biased region" description="Gly residues" evidence="13">
    <location>
        <begin position="662"/>
        <end position="675"/>
    </location>
</feature>
<evidence type="ECO:0000256" key="7">
    <source>
        <dbReference type="ARBA" id="ARBA00023136"/>
    </source>
</evidence>
<feature type="chain" id="PRO_5035144364" description="Division abnormally delayed protein" evidence="14">
    <location>
        <begin position="34"/>
        <end position="712"/>
    </location>
</feature>
<evidence type="ECO:0000256" key="2">
    <source>
        <dbReference type="ARBA" id="ARBA00010260"/>
    </source>
</evidence>
<dbReference type="GO" id="GO:0016477">
    <property type="term" value="P:cell migration"/>
    <property type="evidence" value="ECO:0007669"/>
    <property type="project" value="TreeGrafter"/>
</dbReference>
<dbReference type="GO" id="GO:0090263">
    <property type="term" value="P:positive regulation of canonical Wnt signaling pathway"/>
    <property type="evidence" value="ECO:0007669"/>
    <property type="project" value="TreeGrafter"/>
</dbReference>
<sequence>MFQMLLGRRRVMISKFVMLVVVILLFSTPNLMASALPATGSCDSVRDVMTSLKLAHTAMVSESPIAGGNGLVCVEGDRTCCPSNVESSLRHSAASDFHHAVRQSSHQLRHTLTQSSTAIQGQVVQHVRASMMKTQTMFGQLYKRLALLAKEPIQQLFDQLERFVTPPGADGGDSGGDPADVSDAVNGFFDDLFPRLYGQSPRSVQGPSLPADSFGQRLPQDYVDCLRHAQSELRPFGEIPRRLANSLARSLDAVRSLLSALDLGARVLNATDHAELNGQCRDALLRATYCVQCRALKRPVNSSSSSGQGGQVCRGLCSNVARGCLAAVADVDQPWNEWVDAMERLTSALLNKAAGSVADLGPHDILSSVDSRLSEAVLYALENGPLLEKKVKKMCGENGTGKDGGSSDDSTDTESSSSSTASSPVVVQPVEDLSPVLEGGQGGGLKSRLESLLPMLAAARGFYSNLPDAVCAQPGTPFQSVMSDDQSNCWNGQRFAEYTKPISGIGIGAQKYNAEVRVSRSDVDSHLIQLSDRLRHVRQVLISKTVAAPEPDSLVMADFGSGSGDGANNGGTGNGAGTGGGHGRGGWDGSDSEPDDDGTGGHGFPDGDLDGSGSGQGPHPGGDWEENDNAGGGGGGGQAKKPGSDEFEINGETTPRVTVNGGPTGGSGTGSGGSSSSGSSGSCRTFNISSSALLAICLMVTFKVSSIFRPFV</sequence>
<evidence type="ECO:0000256" key="1">
    <source>
        <dbReference type="ARBA" id="ARBA00004609"/>
    </source>
</evidence>
<comment type="similarity">
    <text evidence="2 11">Belongs to the glypican family.</text>
</comment>
<evidence type="ECO:0000256" key="5">
    <source>
        <dbReference type="ARBA" id="ARBA00022729"/>
    </source>
</evidence>
<feature type="region of interest" description="Disordered" evidence="13">
    <location>
        <begin position="556"/>
        <end position="682"/>
    </location>
</feature>
<accession>A0A8J2S2Q4</accession>
<dbReference type="EMBL" id="CAKKLH010000343">
    <property type="protein sequence ID" value="CAH0113671.1"/>
    <property type="molecule type" value="Genomic_DNA"/>
</dbReference>
<dbReference type="GO" id="GO:0005576">
    <property type="term" value="C:extracellular region"/>
    <property type="evidence" value="ECO:0007669"/>
    <property type="project" value="TreeGrafter"/>
</dbReference>